<keyword evidence="5" id="KW-0029">Amino-acid transport</keyword>
<comment type="subcellular location">
    <subcellularLocation>
        <location evidence="1">Cell membrane</location>
        <topology evidence="1">Peripheral membrane protein</topology>
    </subcellularLocation>
</comment>
<keyword evidence="6" id="KW-0472">Membrane</keyword>
<keyword evidence="8" id="KW-0547">Nucleotide-binding</keyword>
<dbReference type="InterPro" id="IPR017871">
    <property type="entry name" value="ABC_transporter-like_CS"/>
</dbReference>
<sequence length="242" mass="27103">MLEIKHLNKDFGPDKAVLKDISVAIESQTVTCILGPSGAGKSTFLRCINQLEAPSEGEIFYNRENTIATEYDVRKMREEIGMVFQSFHLFPLKTVLENVLMPLEIVKKMYKPLAKKQALAMLEKVGLADKADDFPDELSGGQKQRVAIARSLAMDPKIMLFDEPTSALDPELVGDVLDVMQDLAEEGKTMIIVTHEMGFAREVANRILFMVDGEIVEDSSPERFFDCPATERGQSFIKRSLK</sequence>
<dbReference type="EMBL" id="JAHUZB010000010">
    <property type="protein sequence ID" value="MBV7392318.1"/>
    <property type="molecule type" value="Genomic_DNA"/>
</dbReference>
<dbReference type="InterPro" id="IPR050086">
    <property type="entry name" value="MetN_ABC_transporter-like"/>
</dbReference>
<evidence type="ECO:0000256" key="4">
    <source>
        <dbReference type="ARBA" id="ARBA00022475"/>
    </source>
</evidence>
<dbReference type="InterPro" id="IPR003593">
    <property type="entry name" value="AAA+_ATPase"/>
</dbReference>
<dbReference type="PROSITE" id="PS50893">
    <property type="entry name" value="ABC_TRANSPORTER_2"/>
    <property type="match status" value="1"/>
</dbReference>
<evidence type="ECO:0000256" key="2">
    <source>
        <dbReference type="ARBA" id="ARBA00005417"/>
    </source>
</evidence>
<dbReference type="PROSITE" id="PS00211">
    <property type="entry name" value="ABC_TRANSPORTER_1"/>
    <property type="match status" value="1"/>
</dbReference>
<reference evidence="8 9" key="1">
    <citation type="submission" date="2021-06" db="EMBL/GenBank/DDBJ databases">
        <title>Enterococcus alishanensis sp. nov., a novel lactic acid bacterium isolated from fresh coffee beans.</title>
        <authorList>
            <person name="Chen Y.-S."/>
        </authorList>
    </citation>
    <scope>NUCLEOTIDE SEQUENCE [LARGE SCALE GENOMIC DNA]</scope>
    <source>
        <strain evidence="8 9">ALS3</strain>
    </source>
</reference>
<evidence type="ECO:0000259" key="7">
    <source>
        <dbReference type="PROSITE" id="PS50893"/>
    </source>
</evidence>
<evidence type="ECO:0000256" key="3">
    <source>
        <dbReference type="ARBA" id="ARBA00022448"/>
    </source>
</evidence>
<dbReference type="Pfam" id="PF00005">
    <property type="entry name" value="ABC_tran"/>
    <property type="match status" value="1"/>
</dbReference>
<keyword evidence="8" id="KW-0067">ATP-binding</keyword>
<dbReference type="InterPro" id="IPR030679">
    <property type="entry name" value="ABC_ATPase_HisP-typ"/>
</dbReference>
<evidence type="ECO:0000256" key="5">
    <source>
        <dbReference type="ARBA" id="ARBA00022970"/>
    </source>
</evidence>
<dbReference type="PANTHER" id="PTHR43166">
    <property type="entry name" value="AMINO ACID IMPORT ATP-BINDING PROTEIN"/>
    <property type="match status" value="1"/>
</dbReference>
<dbReference type="PANTHER" id="PTHR43166:SF9">
    <property type="entry name" value="GLUTAMATE_ASPARTATE IMPORT ATP-BINDING PROTEIN GLTL"/>
    <property type="match status" value="1"/>
</dbReference>
<dbReference type="CDD" id="cd03262">
    <property type="entry name" value="ABC_HisP_GlnQ"/>
    <property type="match status" value="1"/>
</dbReference>
<keyword evidence="9" id="KW-1185">Reference proteome</keyword>
<comment type="similarity">
    <text evidence="2">Belongs to the ABC transporter superfamily.</text>
</comment>
<evidence type="ECO:0000313" key="8">
    <source>
        <dbReference type="EMBL" id="MBV7392318.1"/>
    </source>
</evidence>
<keyword evidence="4" id="KW-1003">Cell membrane</keyword>
<evidence type="ECO:0000256" key="6">
    <source>
        <dbReference type="ARBA" id="ARBA00023136"/>
    </source>
</evidence>
<evidence type="ECO:0000313" key="9">
    <source>
        <dbReference type="Proteomes" id="UP000774130"/>
    </source>
</evidence>
<feature type="domain" description="ABC transporter" evidence="7">
    <location>
        <begin position="2"/>
        <end position="237"/>
    </location>
</feature>
<dbReference type="SMART" id="SM00382">
    <property type="entry name" value="AAA"/>
    <property type="match status" value="1"/>
</dbReference>
<name>A0ABS6THE6_9ENTE</name>
<dbReference type="Proteomes" id="UP000774130">
    <property type="component" value="Unassembled WGS sequence"/>
</dbReference>
<keyword evidence="3" id="KW-0813">Transport</keyword>
<gene>
    <name evidence="8" type="ORF">KUA55_16670</name>
</gene>
<proteinExistence type="inferred from homology"/>
<dbReference type="InterPro" id="IPR003439">
    <property type="entry name" value="ABC_transporter-like_ATP-bd"/>
</dbReference>
<accession>A0ABS6THE6</accession>
<organism evidence="8 9">
    <name type="scientific">Enterococcus alishanensis</name>
    <dbReference type="NCBI Taxonomy" id="1303817"/>
    <lineage>
        <taxon>Bacteria</taxon>
        <taxon>Bacillati</taxon>
        <taxon>Bacillota</taxon>
        <taxon>Bacilli</taxon>
        <taxon>Lactobacillales</taxon>
        <taxon>Enterococcaceae</taxon>
        <taxon>Enterococcus</taxon>
    </lineage>
</organism>
<protein>
    <submittedName>
        <fullName evidence="8">Amino acid ABC transporter ATP-binding protein</fullName>
    </submittedName>
</protein>
<evidence type="ECO:0000256" key="1">
    <source>
        <dbReference type="ARBA" id="ARBA00004202"/>
    </source>
</evidence>
<dbReference type="GO" id="GO:0005524">
    <property type="term" value="F:ATP binding"/>
    <property type="evidence" value="ECO:0007669"/>
    <property type="project" value="UniProtKB-KW"/>
</dbReference>
<dbReference type="PIRSF" id="PIRSF039085">
    <property type="entry name" value="ABC_ATPase_HisP"/>
    <property type="match status" value="1"/>
</dbReference>
<comment type="caution">
    <text evidence="8">The sequence shown here is derived from an EMBL/GenBank/DDBJ whole genome shotgun (WGS) entry which is preliminary data.</text>
</comment>